<feature type="active site" description="Proton acceptor" evidence="7">
    <location>
        <position position="208"/>
    </location>
</feature>
<dbReference type="Pfam" id="PF02866">
    <property type="entry name" value="Ldh_1_C"/>
    <property type="match status" value="1"/>
</dbReference>
<evidence type="ECO:0000256" key="6">
    <source>
        <dbReference type="ARBA" id="ARBA00023027"/>
    </source>
</evidence>
<dbReference type="Pfam" id="PF00056">
    <property type="entry name" value="Ldh_1_N"/>
    <property type="match status" value="1"/>
</dbReference>
<evidence type="ECO:0000256" key="8">
    <source>
        <dbReference type="PIRSR" id="PIRSR000102-3"/>
    </source>
</evidence>
<dbReference type="PANTHER" id="PTHR43128">
    <property type="entry name" value="L-2-HYDROXYCARBOXYLATE DEHYDROGENASE (NAD(P)(+))"/>
    <property type="match status" value="1"/>
</dbReference>
<feature type="binding site" evidence="8">
    <location>
        <begin position="56"/>
        <end position="61"/>
    </location>
    <ligand>
        <name>NAD(+)</name>
        <dbReference type="ChEBI" id="CHEBI:57540"/>
    </ligand>
</feature>
<dbReference type="InterPro" id="IPR001557">
    <property type="entry name" value="L-lactate/malate_DH"/>
</dbReference>
<dbReference type="PIRSF" id="PIRSF000102">
    <property type="entry name" value="Lac_mal_DH"/>
    <property type="match status" value="1"/>
</dbReference>
<dbReference type="InterPro" id="IPR022383">
    <property type="entry name" value="Lactate/malate_DH_C"/>
</dbReference>
<dbReference type="EC" id="1.1.1.27" evidence="9"/>
<dbReference type="AlphaFoldDB" id="A0A2K5JY36"/>
<dbReference type="SUPFAM" id="SSF56327">
    <property type="entry name" value="LDH C-terminal domain-like"/>
    <property type="match status" value="1"/>
</dbReference>
<keyword evidence="4" id="KW-0963">Cytoplasm</keyword>
<evidence type="ECO:0000256" key="3">
    <source>
        <dbReference type="ARBA" id="ARBA00006054"/>
    </source>
</evidence>
<dbReference type="SUPFAM" id="SSF51735">
    <property type="entry name" value="NAD(P)-binding Rossmann-fold domains"/>
    <property type="match status" value="1"/>
</dbReference>
<evidence type="ECO:0000256" key="1">
    <source>
        <dbReference type="ARBA" id="ARBA00004496"/>
    </source>
</evidence>
<comment type="pathway">
    <text evidence="2 9">Fermentation; pyruvate fermentation to lactate; (S)-lactate from pyruvate: step 1/1.</text>
</comment>
<proteinExistence type="inferred from homology"/>
<dbReference type="OMA" id="PMINIKI"/>
<evidence type="ECO:0000259" key="10">
    <source>
        <dbReference type="Pfam" id="PF00056"/>
    </source>
</evidence>
<organism evidence="12 13">
    <name type="scientific">Colobus angolensis palliatus</name>
    <name type="common">Peters' Angolan colobus</name>
    <dbReference type="NCBI Taxonomy" id="336983"/>
    <lineage>
        <taxon>Eukaryota</taxon>
        <taxon>Metazoa</taxon>
        <taxon>Chordata</taxon>
        <taxon>Craniata</taxon>
        <taxon>Vertebrata</taxon>
        <taxon>Euteleostomi</taxon>
        <taxon>Mammalia</taxon>
        <taxon>Eutheria</taxon>
        <taxon>Euarchontoglires</taxon>
        <taxon>Primates</taxon>
        <taxon>Haplorrhini</taxon>
        <taxon>Catarrhini</taxon>
        <taxon>Cercopithecidae</taxon>
        <taxon>Colobinae</taxon>
        <taxon>Colobus</taxon>
    </lineage>
</organism>
<sequence>MGEPSGGYTYTQTSIFLFHAKIPFGSKSNMATLKDQLIHNLLKEEQTPQNKITVVGVGAVGMACAISVLMKDLADELALVDVIEDKLKGEMMDLQHGSLFLRTPKIVSGKDYSVTANSKLVIITAGARQQEGESRLNLVQPMINIKIHTKPYIWMDILTYVAWKISGFPKNRVIGSGCNLDSARFRYLMGERLGVHPLSCHGWVLGEHGDSSVPVWSGMNVAGVSLKTLHPDLGTDKDKEQWKEVHKQVVESAYEVIKLKGYTSWAIGLSVADLAESIMKNLRRVHPVSTMIKGLYGIKDDVFLSVPCILGQNGISDLVKVTLTPEEEARLKKSADTLWRIQKELQF</sequence>
<dbReference type="FunFam" id="3.90.110.10:FF:000003">
    <property type="entry name" value="L-lactate dehydrogenase A chain"/>
    <property type="match status" value="1"/>
</dbReference>
<dbReference type="GO" id="GO:0005737">
    <property type="term" value="C:cytoplasm"/>
    <property type="evidence" value="ECO:0007669"/>
    <property type="project" value="UniProtKB-SubCell"/>
</dbReference>
<name>A0A2K5JY36_COLAP</name>
<evidence type="ECO:0000256" key="5">
    <source>
        <dbReference type="ARBA" id="ARBA00023002"/>
    </source>
</evidence>
<dbReference type="Gene3D" id="3.40.50.720">
    <property type="entry name" value="NAD(P)-binding Rossmann-like Domain"/>
    <property type="match status" value="1"/>
</dbReference>
<comment type="catalytic activity">
    <reaction evidence="9">
        <text>(S)-lactate + NAD(+) = pyruvate + NADH + H(+)</text>
        <dbReference type="Rhea" id="RHEA:23444"/>
        <dbReference type="ChEBI" id="CHEBI:15361"/>
        <dbReference type="ChEBI" id="CHEBI:15378"/>
        <dbReference type="ChEBI" id="CHEBI:16651"/>
        <dbReference type="ChEBI" id="CHEBI:57540"/>
        <dbReference type="ChEBI" id="CHEBI:57945"/>
        <dbReference type="EC" id="1.1.1.27"/>
    </reaction>
</comment>
<protein>
    <recommendedName>
        <fullName evidence="9">L-lactate dehydrogenase</fullName>
        <ecNumber evidence="9">1.1.1.27</ecNumber>
    </recommendedName>
</protein>
<evidence type="ECO:0000259" key="11">
    <source>
        <dbReference type="Pfam" id="PF02866"/>
    </source>
</evidence>
<dbReference type="InterPro" id="IPR036291">
    <property type="entry name" value="NAD(P)-bd_dom_sf"/>
</dbReference>
<feature type="domain" description="Lactate/malate dehydrogenase C-terminal" evidence="11">
    <location>
        <begin position="179"/>
        <end position="341"/>
    </location>
</feature>
<dbReference type="Gene3D" id="3.90.110.10">
    <property type="entry name" value="Lactate dehydrogenase/glycoside hydrolase, family 4, C-terminal"/>
    <property type="match status" value="1"/>
</dbReference>
<dbReference type="InterPro" id="IPR018177">
    <property type="entry name" value="L-lactate_DH_AS"/>
</dbReference>
<evidence type="ECO:0000256" key="9">
    <source>
        <dbReference type="RuleBase" id="RU000496"/>
    </source>
</evidence>
<feature type="domain" description="Lactate/malate dehydrogenase N-terminal" evidence="10">
    <location>
        <begin position="51"/>
        <end position="175"/>
    </location>
</feature>
<dbReference type="UniPathway" id="UPA00554">
    <property type="reaction ID" value="UER00611"/>
</dbReference>
<dbReference type="PANTHER" id="PTHR43128:SF10">
    <property type="entry name" value="L-LACTATE DEHYDROGENASE A CHAIN"/>
    <property type="match status" value="1"/>
</dbReference>
<dbReference type="InterPro" id="IPR011304">
    <property type="entry name" value="L-lactate_DH"/>
</dbReference>
<evidence type="ECO:0000313" key="13">
    <source>
        <dbReference type="Proteomes" id="UP000233080"/>
    </source>
</evidence>
<dbReference type="PROSITE" id="PS00064">
    <property type="entry name" value="L_LDH"/>
    <property type="match status" value="1"/>
</dbReference>
<dbReference type="STRING" id="336983.ENSCANP00000033761"/>
<dbReference type="Proteomes" id="UP000233080">
    <property type="component" value="Unassembled WGS sequence"/>
</dbReference>
<dbReference type="GO" id="GO:0004459">
    <property type="term" value="F:L-lactate dehydrogenase (NAD+) activity"/>
    <property type="evidence" value="ECO:0007669"/>
    <property type="project" value="UniProtKB-EC"/>
</dbReference>
<reference evidence="12" key="1">
    <citation type="submission" date="2025-08" db="UniProtKB">
        <authorList>
            <consortium name="Ensembl"/>
        </authorList>
    </citation>
    <scope>IDENTIFICATION</scope>
</reference>
<dbReference type="InterPro" id="IPR001236">
    <property type="entry name" value="Lactate/malate_DH_N"/>
</dbReference>
<reference evidence="12" key="2">
    <citation type="submission" date="2025-09" db="UniProtKB">
        <authorList>
            <consortium name="Ensembl"/>
        </authorList>
    </citation>
    <scope>IDENTIFICATION</scope>
</reference>
<dbReference type="NCBIfam" id="TIGR01771">
    <property type="entry name" value="L-LDH-NAD"/>
    <property type="match status" value="1"/>
</dbReference>
<comment type="subcellular location">
    <subcellularLocation>
        <location evidence="1">Cytoplasm</location>
    </subcellularLocation>
</comment>
<accession>A0A2K5JY36</accession>
<dbReference type="PRINTS" id="PR00086">
    <property type="entry name" value="LLDHDRGNASE"/>
</dbReference>
<keyword evidence="13" id="KW-1185">Reference proteome</keyword>
<evidence type="ECO:0000256" key="2">
    <source>
        <dbReference type="ARBA" id="ARBA00004843"/>
    </source>
</evidence>
<keyword evidence="5 9" id="KW-0560">Oxidoreductase</keyword>
<comment type="similarity">
    <text evidence="3">Belongs to the LDH/MDH superfamily. LDH family.</text>
</comment>
<dbReference type="InterPro" id="IPR015955">
    <property type="entry name" value="Lactate_DH/Glyco_Ohase_4_C"/>
</dbReference>
<evidence type="ECO:0000313" key="12">
    <source>
        <dbReference type="Ensembl" id="ENSCANP00000033761.1"/>
    </source>
</evidence>
<feature type="binding site" evidence="8">
    <location>
        <position position="81"/>
    </location>
    <ligand>
        <name>NAD(+)</name>
        <dbReference type="ChEBI" id="CHEBI:57540"/>
    </ligand>
</feature>
<dbReference type="Ensembl" id="ENSCANT00000056988.1">
    <property type="protein sequence ID" value="ENSCANP00000033761.1"/>
    <property type="gene ID" value="ENSCANG00000040540.1"/>
</dbReference>
<evidence type="ECO:0000256" key="7">
    <source>
        <dbReference type="PIRSR" id="PIRSR000102-1"/>
    </source>
</evidence>
<keyword evidence="6 8" id="KW-0520">NAD</keyword>
<evidence type="ECO:0000256" key="4">
    <source>
        <dbReference type="ARBA" id="ARBA00022490"/>
    </source>
</evidence>
<dbReference type="GO" id="GO:0006089">
    <property type="term" value="P:lactate metabolic process"/>
    <property type="evidence" value="ECO:0007669"/>
    <property type="project" value="TreeGrafter"/>
</dbReference>
<dbReference type="CDD" id="cd05293">
    <property type="entry name" value="LDH_1"/>
    <property type="match status" value="1"/>
</dbReference>